<gene>
    <name evidence="1" type="ORF">LSAT_V11C900487540</name>
</gene>
<proteinExistence type="predicted"/>
<dbReference type="Gramene" id="rna-gnl|WGS:NBSK|LSAT_9X80901_mrna">
    <property type="protein sequence ID" value="cds-PLY77428.1"/>
    <property type="gene ID" value="gene-LSAT_9X80901"/>
</dbReference>
<dbReference type="EMBL" id="NBSK02000009">
    <property type="protein sequence ID" value="KAJ0188108.1"/>
    <property type="molecule type" value="Genomic_DNA"/>
</dbReference>
<evidence type="ECO:0000313" key="2">
    <source>
        <dbReference type="Proteomes" id="UP000235145"/>
    </source>
</evidence>
<reference evidence="1 2" key="1">
    <citation type="journal article" date="2017" name="Nat. Commun.">
        <title>Genome assembly with in vitro proximity ligation data and whole-genome triplication in lettuce.</title>
        <authorList>
            <person name="Reyes-Chin-Wo S."/>
            <person name="Wang Z."/>
            <person name="Yang X."/>
            <person name="Kozik A."/>
            <person name="Arikit S."/>
            <person name="Song C."/>
            <person name="Xia L."/>
            <person name="Froenicke L."/>
            <person name="Lavelle D.O."/>
            <person name="Truco M.J."/>
            <person name="Xia R."/>
            <person name="Zhu S."/>
            <person name="Xu C."/>
            <person name="Xu H."/>
            <person name="Xu X."/>
            <person name="Cox K."/>
            <person name="Korf I."/>
            <person name="Meyers B.C."/>
            <person name="Michelmore R.W."/>
        </authorList>
    </citation>
    <scope>NUCLEOTIDE SEQUENCE [LARGE SCALE GENOMIC DNA]</scope>
    <source>
        <strain evidence="2">cv. Salinas</strain>
        <tissue evidence="1">Seedlings</tissue>
    </source>
</reference>
<keyword evidence="2" id="KW-1185">Reference proteome</keyword>
<evidence type="ECO:0000313" key="1">
    <source>
        <dbReference type="EMBL" id="KAJ0188108.1"/>
    </source>
</evidence>
<dbReference type="OrthoDB" id="10456448at2759"/>
<accession>A0A9R1UJM0</accession>
<name>A0A9R1UJM0_LACSA</name>
<organism evidence="1 2">
    <name type="scientific">Lactuca sativa</name>
    <name type="common">Garden lettuce</name>
    <dbReference type="NCBI Taxonomy" id="4236"/>
    <lineage>
        <taxon>Eukaryota</taxon>
        <taxon>Viridiplantae</taxon>
        <taxon>Streptophyta</taxon>
        <taxon>Embryophyta</taxon>
        <taxon>Tracheophyta</taxon>
        <taxon>Spermatophyta</taxon>
        <taxon>Magnoliopsida</taxon>
        <taxon>eudicotyledons</taxon>
        <taxon>Gunneridae</taxon>
        <taxon>Pentapetalae</taxon>
        <taxon>asterids</taxon>
        <taxon>campanulids</taxon>
        <taxon>Asterales</taxon>
        <taxon>Asteraceae</taxon>
        <taxon>Cichorioideae</taxon>
        <taxon>Cichorieae</taxon>
        <taxon>Lactucinae</taxon>
        <taxon>Lactuca</taxon>
    </lineage>
</organism>
<dbReference type="AlphaFoldDB" id="A0A9R1UJM0"/>
<comment type="caution">
    <text evidence="1">The sequence shown here is derived from an EMBL/GenBank/DDBJ whole genome shotgun (WGS) entry which is preliminary data.</text>
</comment>
<dbReference type="Proteomes" id="UP000235145">
    <property type="component" value="Unassembled WGS sequence"/>
</dbReference>
<protein>
    <submittedName>
        <fullName evidence="1">Uncharacterized protein</fullName>
    </submittedName>
</protein>
<sequence length="123" mass="13975">MASTSSHYVFNPHFSIIPKYQNTEVVHDIAVIQTLLAKSIDYESDSTEISPKNTEVVHGNADLQTVSAKSIDSESDYPEIIEYSPYFGPYKSILERVIAKEVSKIAKEDQHFERKRKRVLALT</sequence>